<proteinExistence type="inferred from homology"/>
<sequence length="396" mass="44894">MTWLQAKLKYVAHFAYGDALPKDQEREGDFKVFGSNGAYDNYGRANTQAPVIIVGRKGSYGKVNWSDHPCFASDTTFFIDATTTHHHLRWLFYLLQTLNLDQGTDEAAVPGLSRDDAYAKKVFIPPLGEQKAIAHYLDKETAKIDQLIEAKKRLLQLLDEKRRALITHTVTRGLNPDVPMRDSGVEWIGKIPKHWKCSKIKHHYEITLGKMLQNEPHSLEDVEVPYLKSQHVQSDRILMDNELPQMWANPWEIANLNVIKGDLLVCEGGEIGRSAIISSKPPDNCIIQNALHLVRPKPTGDVNFLKYLLNHAISQRWLDVLCNKATIAHFTVEKFSQMSIELPPLSEQKAIANYLDKETAKINQLRSAVRDTITLLQERRTSLITAAVTGQIQTKE</sequence>
<dbReference type="PANTHER" id="PTHR43140:SF1">
    <property type="entry name" value="TYPE I RESTRICTION ENZYME ECOKI SPECIFICITY SUBUNIT"/>
    <property type="match status" value="1"/>
</dbReference>
<comment type="caution">
    <text evidence="7">The sequence shown here is derived from an EMBL/GenBank/DDBJ whole genome shotgun (WGS) entry which is preliminary data.</text>
</comment>
<dbReference type="Proteomes" id="UP000326169">
    <property type="component" value="Unassembled WGS sequence"/>
</dbReference>
<feature type="coiled-coil region" evidence="5">
    <location>
        <begin position="137"/>
        <end position="164"/>
    </location>
</feature>
<dbReference type="Gene3D" id="3.90.220.20">
    <property type="entry name" value="DNA methylase specificity domains"/>
    <property type="match status" value="2"/>
</dbReference>
<evidence type="ECO:0000256" key="1">
    <source>
        <dbReference type="ARBA" id="ARBA00010923"/>
    </source>
</evidence>
<keyword evidence="8" id="KW-1185">Reference proteome</keyword>
<dbReference type="InterPro" id="IPR051212">
    <property type="entry name" value="Type-I_RE_S_subunit"/>
</dbReference>
<evidence type="ECO:0000256" key="4">
    <source>
        <dbReference type="ARBA" id="ARBA00038652"/>
    </source>
</evidence>
<evidence type="ECO:0000313" key="8">
    <source>
        <dbReference type="Proteomes" id="UP000326169"/>
    </source>
</evidence>
<evidence type="ECO:0000256" key="5">
    <source>
        <dbReference type="SAM" id="Coils"/>
    </source>
</evidence>
<reference evidence="7 8" key="1">
    <citation type="journal article" date="2019" name="J Genomics">
        <title>The Draft Genome of a Hydrogen-producing Cyanobacterium, Arthrospira platensis NIES-46.</title>
        <authorList>
            <person name="Suzuki S."/>
            <person name="Yamaguchi H."/>
            <person name="Kawachi M."/>
        </authorList>
    </citation>
    <scope>NUCLEOTIDE SEQUENCE [LARGE SCALE GENOMIC DNA]</scope>
    <source>
        <strain evidence="7 8">NIES-46</strain>
    </source>
</reference>
<feature type="domain" description="Type I restriction modification DNA specificity" evidence="6">
    <location>
        <begin position="193"/>
        <end position="364"/>
    </location>
</feature>
<dbReference type="Pfam" id="PF01420">
    <property type="entry name" value="Methylase_S"/>
    <property type="match status" value="2"/>
</dbReference>
<name>A0A5M3TB09_LIMPL</name>
<protein>
    <submittedName>
        <fullName evidence="7">Type I restriction-modification system S subunit</fullName>
    </submittedName>
</protein>
<dbReference type="CDD" id="cd17267">
    <property type="entry name" value="RMtype1_S_EcoAO83I-TRD1-CR1_like"/>
    <property type="match status" value="1"/>
</dbReference>
<dbReference type="Gene3D" id="1.10.287.1120">
    <property type="entry name" value="Bipartite methylase S protein"/>
    <property type="match status" value="1"/>
</dbReference>
<gene>
    <name evidence="7" type="ORF">NIES46_41740</name>
</gene>
<evidence type="ECO:0000313" key="7">
    <source>
        <dbReference type="EMBL" id="GCE96107.1"/>
    </source>
</evidence>
<organism evidence="7 8">
    <name type="scientific">Limnospira platensis NIES-46</name>
    <dbReference type="NCBI Taxonomy" id="1236695"/>
    <lineage>
        <taxon>Bacteria</taxon>
        <taxon>Bacillati</taxon>
        <taxon>Cyanobacteriota</taxon>
        <taxon>Cyanophyceae</taxon>
        <taxon>Oscillatoriophycideae</taxon>
        <taxon>Oscillatoriales</taxon>
        <taxon>Sirenicapillariaceae</taxon>
        <taxon>Limnospira</taxon>
    </lineage>
</organism>
<comment type="similarity">
    <text evidence="1">Belongs to the type-I restriction system S methylase family.</text>
</comment>
<dbReference type="InterPro" id="IPR000055">
    <property type="entry name" value="Restrct_endonuc_typeI_TRD"/>
</dbReference>
<dbReference type="EMBL" id="BIMW01000172">
    <property type="protein sequence ID" value="GCE96107.1"/>
    <property type="molecule type" value="Genomic_DNA"/>
</dbReference>
<keyword evidence="5" id="KW-0175">Coiled coil</keyword>
<keyword evidence="3" id="KW-0238">DNA-binding</keyword>
<dbReference type="PANTHER" id="PTHR43140">
    <property type="entry name" value="TYPE-1 RESTRICTION ENZYME ECOKI SPECIFICITY PROTEIN"/>
    <property type="match status" value="1"/>
</dbReference>
<comment type="subunit">
    <text evidence="4">The methyltransferase is composed of M and S polypeptides.</text>
</comment>
<dbReference type="SUPFAM" id="SSF116734">
    <property type="entry name" value="DNA methylase specificity domain"/>
    <property type="match status" value="2"/>
</dbReference>
<keyword evidence="2" id="KW-0680">Restriction system</keyword>
<evidence type="ECO:0000259" key="6">
    <source>
        <dbReference type="Pfam" id="PF01420"/>
    </source>
</evidence>
<dbReference type="RefSeq" id="WP_014274297.1">
    <property type="nucleotide sequence ID" value="NZ_BIMW01000172.1"/>
</dbReference>
<dbReference type="InterPro" id="IPR044946">
    <property type="entry name" value="Restrct_endonuc_typeI_TRD_sf"/>
</dbReference>
<evidence type="ECO:0000256" key="3">
    <source>
        <dbReference type="ARBA" id="ARBA00023125"/>
    </source>
</evidence>
<dbReference type="GeneID" id="301684945"/>
<evidence type="ECO:0000256" key="2">
    <source>
        <dbReference type="ARBA" id="ARBA00022747"/>
    </source>
</evidence>
<feature type="domain" description="Type I restriction modification DNA specificity" evidence="6">
    <location>
        <begin position="3"/>
        <end position="151"/>
    </location>
</feature>
<accession>A0A5M3TB09</accession>